<dbReference type="Pfam" id="PF00067">
    <property type="entry name" value="p450"/>
    <property type="match status" value="1"/>
</dbReference>
<name>A0A5J5A1J9_9ASTE</name>
<dbReference type="GO" id="GO:0004497">
    <property type="term" value="F:monooxygenase activity"/>
    <property type="evidence" value="ECO:0007669"/>
    <property type="project" value="UniProtKB-KW"/>
</dbReference>
<comment type="similarity">
    <text evidence="2 12">Belongs to the cytochrome P450 family.</text>
</comment>
<organism evidence="13 14">
    <name type="scientific">Nyssa sinensis</name>
    <dbReference type="NCBI Taxonomy" id="561372"/>
    <lineage>
        <taxon>Eukaryota</taxon>
        <taxon>Viridiplantae</taxon>
        <taxon>Streptophyta</taxon>
        <taxon>Embryophyta</taxon>
        <taxon>Tracheophyta</taxon>
        <taxon>Spermatophyta</taxon>
        <taxon>Magnoliopsida</taxon>
        <taxon>eudicotyledons</taxon>
        <taxon>Gunneridae</taxon>
        <taxon>Pentapetalae</taxon>
        <taxon>asterids</taxon>
        <taxon>Cornales</taxon>
        <taxon>Nyssaceae</taxon>
        <taxon>Nyssa</taxon>
    </lineage>
</organism>
<comment type="cofactor">
    <cofactor evidence="11">
        <name>heme</name>
        <dbReference type="ChEBI" id="CHEBI:30413"/>
    </cofactor>
</comment>
<keyword evidence="4" id="KW-0812">Transmembrane</keyword>
<dbReference type="GO" id="GO:0016020">
    <property type="term" value="C:membrane"/>
    <property type="evidence" value="ECO:0007669"/>
    <property type="project" value="UniProtKB-SubCell"/>
</dbReference>
<proteinExistence type="inferred from homology"/>
<dbReference type="PROSITE" id="PS00086">
    <property type="entry name" value="CYTOCHROME_P450"/>
    <property type="match status" value="1"/>
</dbReference>
<feature type="binding site" description="axial binding residue" evidence="11">
    <location>
        <position position="465"/>
    </location>
    <ligand>
        <name>heme</name>
        <dbReference type="ChEBI" id="CHEBI:30413"/>
    </ligand>
    <ligandPart>
        <name>Fe</name>
        <dbReference type="ChEBI" id="CHEBI:18248"/>
    </ligandPart>
</feature>
<evidence type="ECO:0000256" key="7">
    <source>
        <dbReference type="ARBA" id="ARBA00023002"/>
    </source>
</evidence>
<dbReference type="PRINTS" id="PR00463">
    <property type="entry name" value="EP450I"/>
</dbReference>
<evidence type="ECO:0000256" key="8">
    <source>
        <dbReference type="ARBA" id="ARBA00023004"/>
    </source>
</evidence>
<dbReference type="CDD" id="cd20642">
    <property type="entry name" value="CYP72"/>
    <property type="match status" value="1"/>
</dbReference>
<keyword evidence="14" id="KW-1185">Reference proteome</keyword>
<evidence type="ECO:0000256" key="3">
    <source>
        <dbReference type="ARBA" id="ARBA00022617"/>
    </source>
</evidence>
<evidence type="ECO:0008006" key="15">
    <source>
        <dbReference type="Google" id="ProtNLM"/>
    </source>
</evidence>
<dbReference type="GO" id="GO:0020037">
    <property type="term" value="F:heme binding"/>
    <property type="evidence" value="ECO:0007669"/>
    <property type="project" value="InterPro"/>
</dbReference>
<keyword evidence="8 11" id="KW-0408">Iron</keyword>
<accession>A0A5J5A1J9</accession>
<sequence>MEMKLSSVAVSFVLVAFLWFVWRFMDWLWLRPMKIERCLRQQGLKGNPYRLFYGDSKDIYKMSKEARCKPINLSHDILPRVLPFHYHSIKEYGKNYFTWLGPVPRVNIMDPELINDILNKNNIFKKVNQNPLHNLLVAGVGSYEDEKWAKHRKIVNPAFYLEKLKDMLPAMHLSCSEMMSKWEVLVSEKGSCELDVWPNLHNLACDVISRTSFGSSYEEGRRIFELQKEQAQLAQEVFDSFYIPGWRFLPTKRNKRMKKNYQDVQALLRGIINKRERAMKLGEAGANDLLGLLLKSNLKEIKEQGNDKNAGMTIEEVIEECKLFYFAGQETTANLLVWTMVLLSMHQNWQVKAREEVWQFFGNNKPDYEGLNRLKIVTMILNEVLRLYPPAIVVTRVIHKETKLGEMTLPAGVQFFLPIISVHRDPELWGEDAKEFKPERFSEGVANATKNPASFFPFSWGPRICVGNNFSLMEAKLTLAMILQRFSFELSPSYTHAPSFVVTLQPQNGAHMILHKI</sequence>
<comment type="subcellular location">
    <subcellularLocation>
        <location evidence="1">Membrane</location>
    </subcellularLocation>
</comment>
<dbReference type="OrthoDB" id="1470350at2759"/>
<reference evidence="13 14" key="1">
    <citation type="submission" date="2019-09" db="EMBL/GenBank/DDBJ databases">
        <title>A chromosome-level genome assembly of the Chinese tupelo Nyssa sinensis.</title>
        <authorList>
            <person name="Yang X."/>
            <person name="Kang M."/>
            <person name="Yang Y."/>
            <person name="Xiong H."/>
            <person name="Wang M."/>
            <person name="Zhang Z."/>
            <person name="Wang Z."/>
            <person name="Wu H."/>
            <person name="Ma T."/>
            <person name="Liu J."/>
            <person name="Xi Z."/>
        </authorList>
    </citation>
    <scope>NUCLEOTIDE SEQUENCE [LARGE SCALE GENOMIC DNA]</scope>
    <source>
        <strain evidence="13">J267</strain>
        <tissue evidence="13">Leaf</tissue>
    </source>
</reference>
<dbReference type="EMBL" id="CM018047">
    <property type="protein sequence ID" value="KAA8524064.1"/>
    <property type="molecule type" value="Genomic_DNA"/>
</dbReference>
<evidence type="ECO:0000256" key="4">
    <source>
        <dbReference type="ARBA" id="ARBA00022692"/>
    </source>
</evidence>
<dbReference type="GO" id="GO:0005506">
    <property type="term" value="F:iron ion binding"/>
    <property type="evidence" value="ECO:0007669"/>
    <property type="project" value="InterPro"/>
</dbReference>
<dbReference type="PRINTS" id="PR00385">
    <property type="entry name" value="P450"/>
</dbReference>
<dbReference type="AlphaFoldDB" id="A0A5J5A1J9"/>
<evidence type="ECO:0000256" key="5">
    <source>
        <dbReference type="ARBA" id="ARBA00022723"/>
    </source>
</evidence>
<evidence type="ECO:0000256" key="6">
    <source>
        <dbReference type="ARBA" id="ARBA00022989"/>
    </source>
</evidence>
<keyword evidence="5 11" id="KW-0479">Metal-binding</keyword>
<evidence type="ECO:0000256" key="11">
    <source>
        <dbReference type="PIRSR" id="PIRSR602401-1"/>
    </source>
</evidence>
<gene>
    <name evidence="13" type="ORF">F0562_010506</name>
</gene>
<dbReference type="SUPFAM" id="SSF48264">
    <property type="entry name" value="Cytochrome P450"/>
    <property type="match status" value="1"/>
</dbReference>
<keyword evidence="10" id="KW-0472">Membrane</keyword>
<evidence type="ECO:0000256" key="1">
    <source>
        <dbReference type="ARBA" id="ARBA00004370"/>
    </source>
</evidence>
<dbReference type="InterPro" id="IPR017972">
    <property type="entry name" value="Cyt_P450_CS"/>
</dbReference>
<dbReference type="Gene3D" id="1.10.630.10">
    <property type="entry name" value="Cytochrome P450"/>
    <property type="match status" value="1"/>
</dbReference>
<dbReference type="GO" id="GO:0016705">
    <property type="term" value="F:oxidoreductase activity, acting on paired donors, with incorporation or reduction of molecular oxygen"/>
    <property type="evidence" value="ECO:0007669"/>
    <property type="project" value="InterPro"/>
</dbReference>
<evidence type="ECO:0000256" key="2">
    <source>
        <dbReference type="ARBA" id="ARBA00010617"/>
    </source>
</evidence>
<dbReference type="InterPro" id="IPR050665">
    <property type="entry name" value="Cytochrome_P450_Monooxygen"/>
</dbReference>
<keyword evidence="9 12" id="KW-0503">Monooxygenase</keyword>
<dbReference type="PANTHER" id="PTHR24282:SF250">
    <property type="entry name" value="CYTOCHROME P450 CYP72A219-LIKE"/>
    <property type="match status" value="1"/>
</dbReference>
<dbReference type="InterPro" id="IPR001128">
    <property type="entry name" value="Cyt_P450"/>
</dbReference>
<evidence type="ECO:0000313" key="13">
    <source>
        <dbReference type="EMBL" id="KAA8524064.1"/>
    </source>
</evidence>
<dbReference type="InterPro" id="IPR036396">
    <property type="entry name" value="Cyt_P450_sf"/>
</dbReference>
<evidence type="ECO:0000256" key="9">
    <source>
        <dbReference type="ARBA" id="ARBA00023033"/>
    </source>
</evidence>
<keyword evidence="6" id="KW-1133">Transmembrane helix</keyword>
<dbReference type="PANTHER" id="PTHR24282">
    <property type="entry name" value="CYTOCHROME P450 FAMILY MEMBER"/>
    <property type="match status" value="1"/>
</dbReference>
<evidence type="ECO:0000313" key="14">
    <source>
        <dbReference type="Proteomes" id="UP000325577"/>
    </source>
</evidence>
<dbReference type="Proteomes" id="UP000325577">
    <property type="component" value="Linkage Group LG4"/>
</dbReference>
<protein>
    <recommendedName>
        <fullName evidence="15">Cytochrome P450 CYP72A219-like</fullName>
    </recommendedName>
</protein>
<dbReference type="InterPro" id="IPR002401">
    <property type="entry name" value="Cyt_P450_E_grp-I"/>
</dbReference>
<keyword evidence="3 11" id="KW-0349">Heme</keyword>
<keyword evidence="7 12" id="KW-0560">Oxidoreductase</keyword>
<dbReference type="FunFam" id="1.10.630.10:FF:000029">
    <property type="entry name" value="Cytochrome P450 734A1"/>
    <property type="match status" value="1"/>
</dbReference>
<evidence type="ECO:0000256" key="12">
    <source>
        <dbReference type="RuleBase" id="RU000461"/>
    </source>
</evidence>
<evidence type="ECO:0000256" key="10">
    <source>
        <dbReference type="ARBA" id="ARBA00023136"/>
    </source>
</evidence>